<dbReference type="GO" id="GO:0006935">
    <property type="term" value="P:chemotaxis"/>
    <property type="evidence" value="ECO:0007669"/>
    <property type="project" value="InterPro"/>
</dbReference>
<name>A0A212KD29_9BACT</name>
<feature type="transmembrane region" description="Helical" evidence="6">
    <location>
        <begin position="280"/>
        <end position="303"/>
    </location>
</feature>
<feature type="compositionally biased region" description="Polar residues" evidence="5">
    <location>
        <begin position="637"/>
        <end position="647"/>
    </location>
</feature>
<dbReference type="EMBL" id="FLUP01000001">
    <property type="protein sequence ID" value="SBW09518.1"/>
    <property type="molecule type" value="Genomic_DNA"/>
</dbReference>
<dbReference type="PROSITE" id="PS50111">
    <property type="entry name" value="CHEMOTAXIS_TRANSDUC_2"/>
    <property type="match status" value="1"/>
</dbReference>
<sequence length="673" mass="73031">MAMSAKNKILLSVVAFFSLVIIAMAYSSYRSFCASSYDSEMEQLDTMSQAVGKAVSEKMDVYFNVLELSSRMLTNPVGASPDELYEYKRNVLIQLLKQVNLVEAYYAFDSGETHNDKGMIKNFNAKTLGREWFVRMFNGEKRVVTTPYTSSIGATVMAVGVPLIDNGKMAGTLCINLGLTDITNFTNHVLEFDNIFLTRADGYIMANRDDKRIGKSLWEVIPDMKKYSGLQQNSRIQFTSKDRVFEGSLYIIPGLGWKVWTYKPLEEIQRDSTANLHSSAITAIVALVLSALMVHFLVSMLIFKPLGKGVIFAAAVAEGNLDETLDIKSKDEVGTLADALRNMVARLKDMIRTTEEKERHALSEAERAQKAVAEAEEARKEAELATQRGILQAASQIEGVVARIASSTEELAAQSEQISNAAEIQRQRMTDTSAGMEQMSASIVEVARNSGQAASNAVKTQQEAGQGATLVRQVINSVNHVHEQTQAMKVDLTALGKQADSIGAIMDVINDIADQTNLLALNAAIEAARAGEAGRGFAVVADEVRKLAEKTIGATKQVGENISGMQTAARQSISSMDKASLVVEETTSLSHKSGEVLDAILVLAKENADQAQSIATAAEEQSSASEEISRSLDEVSRLTTDTTRGQAESATAIQQLAEMAGDLSSIVDKLKKS</sequence>
<dbReference type="PANTHER" id="PTHR32089:SF112">
    <property type="entry name" value="LYSOZYME-LIKE PROTEIN-RELATED"/>
    <property type="match status" value="1"/>
</dbReference>
<dbReference type="GO" id="GO:0004888">
    <property type="term" value="F:transmembrane signaling receptor activity"/>
    <property type="evidence" value="ECO:0007669"/>
    <property type="project" value="InterPro"/>
</dbReference>
<dbReference type="SUPFAM" id="SSF58104">
    <property type="entry name" value="Methyl-accepting chemotaxis protein (MCP) signaling domain"/>
    <property type="match status" value="1"/>
</dbReference>
<evidence type="ECO:0000259" key="7">
    <source>
        <dbReference type="PROSITE" id="PS50111"/>
    </source>
</evidence>
<dbReference type="InterPro" id="IPR003660">
    <property type="entry name" value="HAMP_dom"/>
</dbReference>
<protein>
    <submittedName>
        <fullName evidence="9">Methyl-accepting chemotaxis sensory transducer</fullName>
    </submittedName>
</protein>
<dbReference type="InterPro" id="IPR004089">
    <property type="entry name" value="MCPsignal_dom"/>
</dbReference>
<dbReference type="GO" id="GO:0007165">
    <property type="term" value="P:signal transduction"/>
    <property type="evidence" value="ECO:0007669"/>
    <property type="project" value="UniProtKB-KW"/>
</dbReference>
<reference evidence="9" key="1">
    <citation type="submission" date="2016-04" db="EMBL/GenBank/DDBJ databases">
        <authorList>
            <person name="Evans L.H."/>
            <person name="Alamgir A."/>
            <person name="Owens N."/>
            <person name="Weber N.D."/>
            <person name="Virtaneva K."/>
            <person name="Barbian K."/>
            <person name="Babar A."/>
            <person name="Rosenke K."/>
        </authorList>
    </citation>
    <scope>NUCLEOTIDE SEQUENCE</scope>
    <source>
        <strain evidence="9">92-2</strain>
    </source>
</reference>
<dbReference type="Gene3D" id="3.30.450.20">
    <property type="entry name" value="PAS domain"/>
    <property type="match status" value="2"/>
</dbReference>
<dbReference type="Gene3D" id="1.10.287.950">
    <property type="entry name" value="Methyl-accepting chemotaxis protein"/>
    <property type="match status" value="1"/>
</dbReference>
<feature type="domain" description="Methyl-accepting transducer" evidence="7">
    <location>
        <begin position="400"/>
        <end position="636"/>
    </location>
</feature>
<dbReference type="InterPro" id="IPR004090">
    <property type="entry name" value="Chemotax_Me-accpt_rcpt"/>
</dbReference>
<keyword evidence="4" id="KW-0175">Coiled coil</keyword>
<dbReference type="Gene3D" id="6.10.340.10">
    <property type="match status" value="1"/>
</dbReference>
<feature type="compositionally biased region" description="Basic and acidic residues" evidence="5">
    <location>
        <begin position="627"/>
        <end position="636"/>
    </location>
</feature>
<accession>A0A212KD29</accession>
<keyword evidence="1 3" id="KW-0807">Transducer</keyword>
<dbReference type="CDD" id="cd11386">
    <property type="entry name" value="MCP_signal"/>
    <property type="match status" value="1"/>
</dbReference>
<evidence type="ECO:0000256" key="6">
    <source>
        <dbReference type="SAM" id="Phobius"/>
    </source>
</evidence>
<evidence type="ECO:0000256" key="3">
    <source>
        <dbReference type="PROSITE-ProRule" id="PRU00284"/>
    </source>
</evidence>
<evidence type="ECO:0000256" key="4">
    <source>
        <dbReference type="SAM" id="Coils"/>
    </source>
</evidence>
<dbReference type="GO" id="GO:0016020">
    <property type="term" value="C:membrane"/>
    <property type="evidence" value="ECO:0007669"/>
    <property type="project" value="InterPro"/>
</dbReference>
<evidence type="ECO:0000259" key="8">
    <source>
        <dbReference type="PROSITE" id="PS50885"/>
    </source>
</evidence>
<feature type="compositionally biased region" description="Low complexity" evidence="5">
    <location>
        <begin position="614"/>
        <end position="626"/>
    </location>
</feature>
<dbReference type="PRINTS" id="PR00260">
    <property type="entry name" value="CHEMTRNSDUCR"/>
</dbReference>
<comment type="similarity">
    <text evidence="2">Belongs to the methyl-accepting chemotaxis (MCP) protein family.</text>
</comment>
<feature type="coiled-coil region" evidence="4">
    <location>
        <begin position="337"/>
        <end position="388"/>
    </location>
</feature>
<gene>
    <name evidence="9" type="ORF">KM92DES2_12722</name>
</gene>
<evidence type="ECO:0000256" key="1">
    <source>
        <dbReference type="ARBA" id="ARBA00023224"/>
    </source>
</evidence>
<evidence type="ECO:0000313" key="9">
    <source>
        <dbReference type="EMBL" id="SBW09518.1"/>
    </source>
</evidence>
<organism evidence="9">
    <name type="scientific">uncultured Desulfovibrio sp</name>
    <dbReference type="NCBI Taxonomy" id="167968"/>
    <lineage>
        <taxon>Bacteria</taxon>
        <taxon>Pseudomonadati</taxon>
        <taxon>Thermodesulfobacteriota</taxon>
        <taxon>Desulfovibrionia</taxon>
        <taxon>Desulfovibrionales</taxon>
        <taxon>Desulfovibrionaceae</taxon>
        <taxon>Desulfovibrio</taxon>
        <taxon>environmental samples</taxon>
    </lineage>
</organism>
<evidence type="ECO:0000256" key="5">
    <source>
        <dbReference type="SAM" id="MobiDB-lite"/>
    </source>
</evidence>
<dbReference type="Pfam" id="PF00015">
    <property type="entry name" value="MCPsignal"/>
    <property type="match status" value="1"/>
</dbReference>
<proteinExistence type="inferred from homology"/>
<keyword evidence="6" id="KW-1133">Transmembrane helix</keyword>
<feature type="region of interest" description="Disordered" evidence="5">
    <location>
        <begin position="614"/>
        <end position="647"/>
    </location>
</feature>
<dbReference type="AlphaFoldDB" id="A0A212KD29"/>
<dbReference type="CDD" id="cd06225">
    <property type="entry name" value="HAMP"/>
    <property type="match status" value="1"/>
</dbReference>
<dbReference type="PROSITE" id="PS50885">
    <property type="entry name" value="HAMP"/>
    <property type="match status" value="1"/>
</dbReference>
<keyword evidence="6" id="KW-0812">Transmembrane</keyword>
<dbReference type="Pfam" id="PF00672">
    <property type="entry name" value="HAMP"/>
    <property type="match status" value="1"/>
</dbReference>
<dbReference type="PANTHER" id="PTHR32089">
    <property type="entry name" value="METHYL-ACCEPTING CHEMOTAXIS PROTEIN MCPB"/>
    <property type="match status" value="1"/>
</dbReference>
<keyword evidence="6" id="KW-0472">Membrane</keyword>
<dbReference type="SMART" id="SM00283">
    <property type="entry name" value="MA"/>
    <property type="match status" value="1"/>
</dbReference>
<dbReference type="SMART" id="SM00304">
    <property type="entry name" value="HAMP"/>
    <property type="match status" value="1"/>
</dbReference>
<feature type="domain" description="HAMP" evidence="8">
    <location>
        <begin position="313"/>
        <end position="352"/>
    </location>
</feature>
<evidence type="ECO:0000256" key="2">
    <source>
        <dbReference type="ARBA" id="ARBA00029447"/>
    </source>
</evidence>